<proteinExistence type="predicted"/>
<dbReference type="Proteomes" id="UP000326903">
    <property type="component" value="Unassembled WGS sequence"/>
</dbReference>
<comment type="caution">
    <text evidence="2">The sequence shown here is derived from an EMBL/GenBank/DDBJ whole genome shotgun (WGS) entry which is preliminary data.</text>
</comment>
<dbReference type="InterPro" id="IPR029442">
    <property type="entry name" value="GyrI-like"/>
</dbReference>
<name>A0A5J5IAV5_9BACT</name>
<dbReference type="InterPro" id="IPR011256">
    <property type="entry name" value="Reg_factor_effector_dom_sf"/>
</dbReference>
<organism evidence="2 3">
    <name type="scientific">Ginsengibacter hankyongi</name>
    <dbReference type="NCBI Taxonomy" id="2607284"/>
    <lineage>
        <taxon>Bacteria</taxon>
        <taxon>Pseudomonadati</taxon>
        <taxon>Bacteroidota</taxon>
        <taxon>Chitinophagia</taxon>
        <taxon>Chitinophagales</taxon>
        <taxon>Chitinophagaceae</taxon>
        <taxon>Ginsengibacter</taxon>
    </lineage>
</organism>
<keyword evidence="3" id="KW-1185">Reference proteome</keyword>
<evidence type="ECO:0000313" key="2">
    <source>
        <dbReference type="EMBL" id="KAA9035833.1"/>
    </source>
</evidence>
<dbReference type="Pfam" id="PF06445">
    <property type="entry name" value="GyrI-like"/>
    <property type="match status" value="1"/>
</dbReference>
<dbReference type="InterPro" id="IPR010499">
    <property type="entry name" value="AraC_E-bd"/>
</dbReference>
<evidence type="ECO:0000259" key="1">
    <source>
        <dbReference type="SMART" id="SM00871"/>
    </source>
</evidence>
<accession>A0A5J5IAV5</accession>
<dbReference type="EMBL" id="VYQF01000010">
    <property type="protein sequence ID" value="KAA9035833.1"/>
    <property type="molecule type" value="Genomic_DNA"/>
</dbReference>
<protein>
    <submittedName>
        <fullName evidence="2">GyrI-like domain-containing protein</fullName>
    </submittedName>
</protein>
<feature type="domain" description="AraC effector-binding" evidence="1">
    <location>
        <begin position="94"/>
        <end position="234"/>
    </location>
</feature>
<dbReference type="Gene3D" id="3.20.80.10">
    <property type="entry name" value="Regulatory factor, effector binding domain"/>
    <property type="match status" value="1"/>
</dbReference>
<gene>
    <name evidence="2" type="ORF">FW778_19965</name>
</gene>
<evidence type="ECO:0000313" key="3">
    <source>
        <dbReference type="Proteomes" id="UP000326903"/>
    </source>
</evidence>
<sequence length="234" mass="26133">MVIGQDHAMESGGCPETGRETIMNGIIIRGDGENDYKTFIMKKEISKLALLWLFIICISSDQRPGVISLLPIKHWVNDTIPVKITLDKTAFNDMNILFITDTAATTDGIKDVLGKAYGEIMQFVQQNQLQPLKFMAWYGSVQPPWIMNVAVEVNKIPEAVNGRIHSKVQPGGEVLIAHIRGPYDQVGQAYNAIGKWMNENTRKAKSAPFEVYINDPATVKDPSEIQTDVYQPLE</sequence>
<reference evidence="2 3" key="1">
    <citation type="submission" date="2019-09" db="EMBL/GenBank/DDBJ databases">
        <title>Draft genome sequence of Ginsengibacter sp. BR5-29.</title>
        <authorList>
            <person name="Im W.-T."/>
        </authorList>
    </citation>
    <scope>NUCLEOTIDE SEQUENCE [LARGE SCALE GENOMIC DNA]</scope>
    <source>
        <strain evidence="2 3">BR5-29</strain>
    </source>
</reference>
<dbReference type="SUPFAM" id="SSF55136">
    <property type="entry name" value="Probable bacterial effector-binding domain"/>
    <property type="match status" value="1"/>
</dbReference>
<dbReference type="SMART" id="SM00871">
    <property type="entry name" value="AraC_E_bind"/>
    <property type="match status" value="1"/>
</dbReference>
<dbReference type="AlphaFoldDB" id="A0A5J5IAV5"/>